<proteinExistence type="predicted"/>
<feature type="region of interest" description="Disordered" evidence="2">
    <location>
        <begin position="428"/>
        <end position="471"/>
    </location>
</feature>
<keyword evidence="3" id="KW-0812">Transmembrane</keyword>
<keyword evidence="1" id="KW-0175">Coiled coil</keyword>
<feature type="transmembrane region" description="Helical" evidence="3">
    <location>
        <begin position="180"/>
        <end position="203"/>
    </location>
</feature>
<feature type="coiled-coil region" evidence="1">
    <location>
        <begin position="383"/>
        <end position="417"/>
    </location>
</feature>
<keyword evidence="3" id="KW-0472">Membrane</keyword>
<dbReference type="EMBL" id="JAACJO010000010">
    <property type="protein sequence ID" value="KAF5353492.1"/>
    <property type="molecule type" value="Genomic_DNA"/>
</dbReference>
<protein>
    <submittedName>
        <fullName evidence="4">Uncharacterized protein</fullName>
    </submittedName>
</protein>
<evidence type="ECO:0000313" key="5">
    <source>
        <dbReference type="Proteomes" id="UP000559027"/>
    </source>
</evidence>
<evidence type="ECO:0000313" key="4">
    <source>
        <dbReference type="EMBL" id="KAF5353492.1"/>
    </source>
</evidence>
<evidence type="ECO:0000256" key="1">
    <source>
        <dbReference type="SAM" id="Coils"/>
    </source>
</evidence>
<dbReference type="Proteomes" id="UP000559027">
    <property type="component" value="Unassembled WGS sequence"/>
</dbReference>
<feature type="compositionally biased region" description="Basic and acidic residues" evidence="2">
    <location>
        <begin position="430"/>
        <end position="443"/>
    </location>
</feature>
<dbReference type="AlphaFoldDB" id="A0A8H5D4H3"/>
<reference evidence="4 5" key="1">
    <citation type="journal article" date="2020" name="ISME J.">
        <title>Uncovering the hidden diversity of litter-decomposition mechanisms in mushroom-forming fungi.</title>
        <authorList>
            <person name="Floudas D."/>
            <person name="Bentzer J."/>
            <person name="Ahren D."/>
            <person name="Johansson T."/>
            <person name="Persson P."/>
            <person name="Tunlid A."/>
        </authorList>
    </citation>
    <scope>NUCLEOTIDE SEQUENCE [LARGE SCALE GENOMIC DNA]</scope>
    <source>
        <strain evidence="4 5">CBS 146.42</strain>
    </source>
</reference>
<evidence type="ECO:0000256" key="3">
    <source>
        <dbReference type="SAM" id="Phobius"/>
    </source>
</evidence>
<keyword evidence="3" id="KW-1133">Transmembrane helix</keyword>
<evidence type="ECO:0000256" key="2">
    <source>
        <dbReference type="SAM" id="MobiDB-lite"/>
    </source>
</evidence>
<comment type="caution">
    <text evidence="4">The sequence shown here is derived from an EMBL/GenBank/DDBJ whole genome shotgun (WGS) entry which is preliminary data.</text>
</comment>
<gene>
    <name evidence="4" type="ORF">D9756_007923</name>
</gene>
<feature type="compositionally biased region" description="Polar residues" evidence="2">
    <location>
        <begin position="453"/>
        <end position="462"/>
    </location>
</feature>
<name>A0A8H5D4H3_9AGAR</name>
<accession>A0A8H5D4H3</accession>
<feature type="region of interest" description="Disordered" evidence="2">
    <location>
        <begin position="139"/>
        <end position="167"/>
    </location>
</feature>
<sequence length="471" mass="51443">MDPFLEFCLSVQRELGFIPCLCVDLLPDLKILGHCADPVFCPYPTNLATVTITQCSTSTTDTPSCPPVVSTTTPPPTTSGSSSSTSVTTSYFTLTEPFTSIVTRTVTSTLTTEESPSTITLRTTPTVTIPSETSTLITSPSHEEHIKTTTESTTQRTTIEPSPTCGTNITHHGPSAIEKAFPWVAAGLGIAVVFIIAVGMNYLCRRIRRRKTRDVRRTPWALWEETNPDHGEEGRNREATGVTQASTAAGGLPAIPTPTYSPKLGVLMTESSRCPPSTPLKSPRPEIRVAPSRISTQCTRNTLRSSVAAGIQIGQHLTPIRRTYTPPTSPSASTEYLLAGEDDSDMLANEPAQRVEGRTSSLGLREPYHRNSSASVFFGVFRRRHRENELAELRRAVERLEMELREAREDRWGQTEAVIDIGRSHPGVVDQEHRLRDVSEGSERTGVSGPPEYTSQLASSPENARIGEDEV</sequence>
<feature type="compositionally biased region" description="Low complexity" evidence="2">
    <location>
        <begin position="149"/>
        <end position="158"/>
    </location>
</feature>
<organism evidence="4 5">
    <name type="scientific">Leucocoprinus leucothites</name>
    <dbReference type="NCBI Taxonomy" id="201217"/>
    <lineage>
        <taxon>Eukaryota</taxon>
        <taxon>Fungi</taxon>
        <taxon>Dikarya</taxon>
        <taxon>Basidiomycota</taxon>
        <taxon>Agaricomycotina</taxon>
        <taxon>Agaricomycetes</taxon>
        <taxon>Agaricomycetidae</taxon>
        <taxon>Agaricales</taxon>
        <taxon>Agaricineae</taxon>
        <taxon>Agaricaceae</taxon>
        <taxon>Leucocoprinus</taxon>
    </lineage>
</organism>
<keyword evidence="5" id="KW-1185">Reference proteome</keyword>
<feature type="region of interest" description="Disordered" evidence="2">
    <location>
        <begin position="58"/>
        <end position="86"/>
    </location>
</feature>